<organism evidence="3 4">
    <name type="scientific">Devosia geojensis</name>
    <dbReference type="NCBI Taxonomy" id="443610"/>
    <lineage>
        <taxon>Bacteria</taxon>
        <taxon>Pseudomonadati</taxon>
        <taxon>Pseudomonadota</taxon>
        <taxon>Alphaproteobacteria</taxon>
        <taxon>Hyphomicrobiales</taxon>
        <taxon>Devosiaceae</taxon>
        <taxon>Devosia</taxon>
    </lineage>
</organism>
<gene>
    <name evidence="3" type="ORF">VE25_08330</name>
</gene>
<protein>
    <recommendedName>
        <fullName evidence="5">Hydrolase</fullName>
    </recommendedName>
</protein>
<keyword evidence="2" id="KW-0460">Magnesium</keyword>
<dbReference type="Proteomes" id="UP000033632">
    <property type="component" value="Unassembled WGS sequence"/>
</dbReference>
<dbReference type="AlphaFoldDB" id="A0A0F5FTQ9"/>
<evidence type="ECO:0000256" key="2">
    <source>
        <dbReference type="ARBA" id="ARBA00022842"/>
    </source>
</evidence>
<dbReference type="Pfam" id="PF00702">
    <property type="entry name" value="Hydrolase"/>
    <property type="match status" value="1"/>
</dbReference>
<dbReference type="PANTHER" id="PTHR46470">
    <property type="entry name" value="N-ACYLNEURAMINATE-9-PHOSPHATASE"/>
    <property type="match status" value="1"/>
</dbReference>
<dbReference type="STRING" id="443610.VE25_08330"/>
<dbReference type="SUPFAM" id="SSF56784">
    <property type="entry name" value="HAD-like"/>
    <property type="match status" value="1"/>
</dbReference>
<comment type="caution">
    <text evidence="3">The sequence shown here is derived from an EMBL/GenBank/DDBJ whole genome shotgun (WGS) entry which is preliminary data.</text>
</comment>
<keyword evidence="1" id="KW-0378">Hydrolase</keyword>
<dbReference type="RefSeq" id="WP_046108146.1">
    <property type="nucleotide sequence ID" value="NZ_JZEX01000087.1"/>
</dbReference>
<dbReference type="InterPro" id="IPR023214">
    <property type="entry name" value="HAD_sf"/>
</dbReference>
<sequence length="422" mass="46486">MPSSSSIAETATFFPPNEEEMALARRLAPVIRFCDNEPFLPSRVGVSVLHESTQSPSATLQISFEPGIAKVIEYAIWWDWDIQHLYELEHIWLKLDAEDRVVAVCASSHGHMLEMHGPDGALPMEEGRVVVYSTPGKHAFTATLEEQSKTAEGTIVSCLDLAGRGGVLINDMFRAEFTALTAEDHRVVKRWLQARSFLPAFRFGRRFDLADVPFGSWAELAEFIPARVKSVLAEVRSEQPLLKAVFLDSGDTLVDESTEKFDAEGYVIAADLIPGALEMVRSLAEEGYRLALVADGRVRSFSTVLGGHGISPHFHAQVISESEGCEKPDQRMFRKALASLGLTADDAGSVVMVGNHLERDIKGANGLGIISIWQNWSKRRSHIPADGDEVPRYTIRSPGELPALLADIERQMARARVNPSLA</sequence>
<dbReference type="InterPro" id="IPR036412">
    <property type="entry name" value="HAD-like_sf"/>
</dbReference>
<proteinExistence type="predicted"/>
<dbReference type="InterPro" id="IPR051400">
    <property type="entry name" value="HAD-like_hydrolase"/>
</dbReference>
<reference evidence="3 4" key="1">
    <citation type="submission" date="2015-03" db="EMBL/GenBank/DDBJ databases">
        <authorList>
            <person name="Hassan Y.I."/>
            <person name="Lepp D."/>
            <person name="Li X.-Z."/>
            <person name="Zhou T."/>
        </authorList>
    </citation>
    <scope>NUCLEOTIDE SEQUENCE [LARGE SCALE GENOMIC DNA]</scope>
    <source>
        <strain evidence="3 4">BD-c194</strain>
    </source>
</reference>
<evidence type="ECO:0000313" key="3">
    <source>
        <dbReference type="EMBL" id="KKB12256.1"/>
    </source>
</evidence>
<keyword evidence="4" id="KW-1185">Reference proteome</keyword>
<evidence type="ECO:0000313" key="4">
    <source>
        <dbReference type="Proteomes" id="UP000033632"/>
    </source>
</evidence>
<evidence type="ECO:0008006" key="5">
    <source>
        <dbReference type="Google" id="ProtNLM"/>
    </source>
</evidence>
<accession>A0A0F5FTQ9</accession>
<dbReference type="GO" id="GO:0016787">
    <property type="term" value="F:hydrolase activity"/>
    <property type="evidence" value="ECO:0007669"/>
    <property type="project" value="UniProtKB-KW"/>
</dbReference>
<dbReference type="PATRIC" id="fig|443610.3.peg.4241"/>
<evidence type="ECO:0000256" key="1">
    <source>
        <dbReference type="ARBA" id="ARBA00022801"/>
    </source>
</evidence>
<name>A0A0F5FTQ9_9HYPH</name>
<dbReference type="Gene3D" id="3.40.50.1000">
    <property type="entry name" value="HAD superfamily/HAD-like"/>
    <property type="match status" value="1"/>
</dbReference>
<dbReference type="EMBL" id="JZEX01000087">
    <property type="protein sequence ID" value="KKB12256.1"/>
    <property type="molecule type" value="Genomic_DNA"/>
</dbReference>